<comment type="caution">
    <text evidence="1">The sequence shown here is derived from an EMBL/GenBank/DDBJ whole genome shotgun (WGS) entry which is preliminary data.</text>
</comment>
<name>A0A074TCN4_9RHOB</name>
<dbReference type="OrthoDB" id="7870938at2"/>
<organism evidence="1 2">
    <name type="scientific">Thioclava dalianensis</name>
    <dbReference type="NCBI Taxonomy" id="1185766"/>
    <lineage>
        <taxon>Bacteria</taxon>
        <taxon>Pseudomonadati</taxon>
        <taxon>Pseudomonadota</taxon>
        <taxon>Alphaproteobacteria</taxon>
        <taxon>Rhodobacterales</taxon>
        <taxon>Paracoccaceae</taxon>
        <taxon>Thioclava</taxon>
    </lineage>
</organism>
<evidence type="ECO:0000313" key="1">
    <source>
        <dbReference type="EMBL" id="KEP69546.1"/>
    </source>
</evidence>
<evidence type="ECO:0000313" key="2">
    <source>
        <dbReference type="Proteomes" id="UP000027725"/>
    </source>
</evidence>
<keyword evidence="2" id="KW-1185">Reference proteome</keyword>
<dbReference type="EMBL" id="JHEH01000013">
    <property type="protein sequence ID" value="KEP69546.1"/>
    <property type="molecule type" value="Genomic_DNA"/>
</dbReference>
<proteinExistence type="predicted"/>
<reference evidence="1 2" key="1">
    <citation type="submission" date="2014-03" db="EMBL/GenBank/DDBJ databases">
        <title>The draft genome sequence of Thioclava dalianensis DLFJ1-1.</title>
        <authorList>
            <person name="Lai Q."/>
            <person name="Shao Z."/>
        </authorList>
    </citation>
    <scope>NUCLEOTIDE SEQUENCE [LARGE SCALE GENOMIC DNA]</scope>
    <source>
        <strain evidence="1 2">DLFJ1-1</strain>
    </source>
</reference>
<sequence length="221" mass="24034">MFQDYHEVEPDQPLSSRAANAAFPLEAALRELQCAAHDLAIAETADLISDNRVVMLDGMIRACQADAARSTAEEAEALWSAAASLGEERAELAETLPLEHAFHADQKDLARARMRASQRRLRSWLHLSCATGCAAPGFDPNIAPDEARALVREALALTPEEVSRRARFEARARLYEISAGDEDAPLDAASTQCAARIAVLLVARARDRLEALSGSSRVREC</sequence>
<gene>
    <name evidence="1" type="ORF">DL1_03735</name>
</gene>
<accession>A0A074TCN4</accession>
<dbReference type="Proteomes" id="UP000027725">
    <property type="component" value="Unassembled WGS sequence"/>
</dbReference>
<dbReference type="RefSeq" id="WP_038066348.1">
    <property type="nucleotide sequence ID" value="NZ_FOVB01000009.1"/>
</dbReference>
<protein>
    <submittedName>
        <fullName evidence="1">Uncharacterized protein</fullName>
    </submittedName>
</protein>
<dbReference type="AlphaFoldDB" id="A0A074TCN4"/>
<dbReference type="eggNOG" id="ENOG5033G26">
    <property type="taxonomic scope" value="Bacteria"/>
</dbReference>